<dbReference type="Proteomes" id="UP000663889">
    <property type="component" value="Unassembled WGS sequence"/>
</dbReference>
<evidence type="ECO:0000313" key="3">
    <source>
        <dbReference type="EMBL" id="CAF4205221.1"/>
    </source>
</evidence>
<name>A0A815YB99_9BILA</name>
<comment type="caution">
    <text evidence="2">The sequence shown here is derived from an EMBL/GenBank/DDBJ whole genome shotgun (WGS) entry which is preliminary data.</text>
</comment>
<dbReference type="Proteomes" id="UP000663882">
    <property type="component" value="Unassembled WGS sequence"/>
</dbReference>
<proteinExistence type="predicted"/>
<evidence type="ECO:0000313" key="1">
    <source>
        <dbReference type="EMBL" id="CAF1500620.1"/>
    </source>
</evidence>
<dbReference type="AlphaFoldDB" id="A0A815YB99"/>
<dbReference type="EMBL" id="CAJOAX010022153">
    <property type="protein sequence ID" value="CAF4205221.1"/>
    <property type="molecule type" value="Genomic_DNA"/>
</dbReference>
<sequence>MKLHENLTQKSGKIQLH</sequence>
<gene>
    <name evidence="3" type="ORF">OTI717_LOCUS38742</name>
    <name evidence="1" type="ORF">RFH988_LOCUS38748</name>
    <name evidence="2" type="ORF">SEV965_LOCUS39468</name>
</gene>
<dbReference type="Proteomes" id="UP000663823">
    <property type="component" value="Unassembled WGS sequence"/>
</dbReference>
<dbReference type="EMBL" id="CAJNOU010014317">
    <property type="protein sequence ID" value="CAF1568468.1"/>
    <property type="molecule type" value="Genomic_DNA"/>
</dbReference>
<feature type="non-terminal residue" evidence="2">
    <location>
        <position position="17"/>
    </location>
</feature>
<reference evidence="2" key="1">
    <citation type="submission" date="2021-02" db="EMBL/GenBank/DDBJ databases">
        <authorList>
            <person name="Nowell W R."/>
        </authorList>
    </citation>
    <scope>NUCLEOTIDE SEQUENCE</scope>
</reference>
<accession>A0A815YB99</accession>
<evidence type="ECO:0000313" key="2">
    <source>
        <dbReference type="EMBL" id="CAF1568468.1"/>
    </source>
</evidence>
<dbReference type="EMBL" id="CAJNOO010010854">
    <property type="protein sequence ID" value="CAF1500620.1"/>
    <property type="molecule type" value="Genomic_DNA"/>
</dbReference>
<evidence type="ECO:0000313" key="4">
    <source>
        <dbReference type="Proteomes" id="UP000663889"/>
    </source>
</evidence>
<organism evidence="2 4">
    <name type="scientific">Rotaria sordida</name>
    <dbReference type="NCBI Taxonomy" id="392033"/>
    <lineage>
        <taxon>Eukaryota</taxon>
        <taxon>Metazoa</taxon>
        <taxon>Spiralia</taxon>
        <taxon>Gnathifera</taxon>
        <taxon>Rotifera</taxon>
        <taxon>Eurotatoria</taxon>
        <taxon>Bdelloidea</taxon>
        <taxon>Philodinida</taxon>
        <taxon>Philodinidae</taxon>
        <taxon>Rotaria</taxon>
    </lineage>
</organism>
<protein>
    <submittedName>
        <fullName evidence="2">Uncharacterized protein</fullName>
    </submittedName>
</protein>